<dbReference type="CDD" id="cd16936">
    <property type="entry name" value="HATPase_RsbW-like"/>
    <property type="match status" value="1"/>
</dbReference>
<evidence type="ECO:0000313" key="4">
    <source>
        <dbReference type="Proteomes" id="UP000176087"/>
    </source>
</evidence>
<dbReference type="GO" id="GO:0004674">
    <property type="term" value="F:protein serine/threonine kinase activity"/>
    <property type="evidence" value="ECO:0007669"/>
    <property type="project" value="UniProtKB-KW"/>
</dbReference>
<dbReference type="Pfam" id="PF13581">
    <property type="entry name" value="HATPase_c_2"/>
    <property type="match status" value="1"/>
</dbReference>
<feature type="domain" description="Histidine kinase/HSP90-like ATPase" evidence="2">
    <location>
        <begin position="22"/>
        <end position="142"/>
    </location>
</feature>
<dbReference type="PANTHER" id="PTHR35526">
    <property type="entry name" value="ANTI-SIGMA-F FACTOR RSBW-RELATED"/>
    <property type="match status" value="1"/>
</dbReference>
<dbReference type="SUPFAM" id="SSF55874">
    <property type="entry name" value="ATPase domain of HSP90 chaperone/DNA topoisomerase II/histidine kinase"/>
    <property type="match status" value="1"/>
</dbReference>
<sequence>MNSESYEGTSPALSSLVWWRRFPSTPRTVTAARRATRAALAGWGVEGEGVANAALVVSELVTNAVRHGHVPGRLVELRITYDLEKTVTVEVSDAGDGRPPLAGVGPAETALAESGRGLALVEGFADAWGVRDRVIGKTVWARLLVGTSRTQMTSTCP</sequence>
<gene>
    <name evidence="3" type="ORF">AN215_25935</name>
</gene>
<dbReference type="InterPro" id="IPR003594">
    <property type="entry name" value="HATPase_dom"/>
</dbReference>
<organism evidence="3 4">
    <name type="scientific">Streptomyces abyssalis</name>
    <dbReference type="NCBI Taxonomy" id="933944"/>
    <lineage>
        <taxon>Bacteria</taxon>
        <taxon>Bacillati</taxon>
        <taxon>Actinomycetota</taxon>
        <taxon>Actinomycetes</taxon>
        <taxon>Kitasatosporales</taxon>
        <taxon>Streptomycetaceae</taxon>
        <taxon>Streptomyces</taxon>
    </lineage>
</organism>
<evidence type="ECO:0000259" key="2">
    <source>
        <dbReference type="Pfam" id="PF13581"/>
    </source>
</evidence>
<dbReference type="PANTHER" id="PTHR35526:SF3">
    <property type="entry name" value="ANTI-SIGMA-F FACTOR RSBW"/>
    <property type="match status" value="1"/>
</dbReference>
<evidence type="ECO:0000313" key="3">
    <source>
        <dbReference type="EMBL" id="OEU85839.1"/>
    </source>
</evidence>
<dbReference type="InterPro" id="IPR050267">
    <property type="entry name" value="Anti-sigma-factor_SerPK"/>
</dbReference>
<dbReference type="Gene3D" id="3.30.565.10">
    <property type="entry name" value="Histidine kinase-like ATPase, C-terminal domain"/>
    <property type="match status" value="1"/>
</dbReference>
<accession>A0A1E7JHA1</accession>
<dbReference type="OrthoDB" id="4251531at2"/>
<keyword evidence="4" id="KW-1185">Reference proteome</keyword>
<comment type="caution">
    <text evidence="3">The sequence shown here is derived from an EMBL/GenBank/DDBJ whole genome shotgun (WGS) entry which is preliminary data.</text>
</comment>
<protein>
    <recommendedName>
        <fullName evidence="2">Histidine kinase/HSP90-like ATPase domain-containing protein</fullName>
    </recommendedName>
</protein>
<keyword evidence="1" id="KW-0808">Transferase</keyword>
<proteinExistence type="predicted"/>
<dbReference type="STRING" id="933944.AN215_25935"/>
<reference evidence="3 4" key="1">
    <citation type="journal article" date="2016" name="Front. Microbiol.">
        <title>Comparative Genomics Analysis of Streptomyces Species Reveals Their Adaptation to the Marine Environment and Their Diversity at the Genomic Level.</title>
        <authorList>
            <person name="Tian X."/>
            <person name="Zhang Z."/>
            <person name="Yang T."/>
            <person name="Chen M."/>
            <person name="Li J."/>
            <person name="Chen F."/>
            <person name="Yang J."/>
            <person name="Li W."/>
            <person name="Zhang B."/>
            <person name="Zhang Z."/>
            <person name="Wu J."/>
            <person name="Zhang C."/>
            <person name="Long L."/>
            <person name="Xiao J."/>
        </authorList>
    </citation>
    <scope>NUCLEOTIDE SEQUENCE [LARGE SCALE GENOMIC DNA]</scope>
    <source>
        <strain evidence="3 4">SCSIO 10390</strain>
    </source>
</reference>
<dbReference type="EMBL" id="LJGT01000041">
    <property type="protein sequence ID" value="OEU85839.1"/>
    <property type="molecule type" value="Genomic_DNA"/>
</dbReference>
<dbReference type="InterPro" id="IPR036890">
    <property type="entry name" value="HATPase_C_sf"/>
</dbReference>
<dbReference type="RefSeq" id="WP_070010755.1">
    <property type="nucleotide sequence ID" value="NZ_LJGS01000039.1"/>
</dbReference>
<dbReference type="AlphaFoldDB" id="A0A1E7JHA1"/>
<keyword evidence="1" id="KW-0418">Kinase</keyword>
<keyword evidence="1" id="KW-0723">Serine/threonine-protein kinase</keyword>
<evidence type="ECO:0000256" key="1">
    <source>
        <dbReference type="ARBA" id="ARBA00022527"/>
    </source>
</evidence>
<dbReference type="Proteomes" id="UP000176087">
    <property type="component" value="Unassembled WGS sequence"/>
</dbReference>
<name>A0A1E7JHA1_9ACTN</name>